<dbReference type="SUPFAM" id="SSF55874">
    <property type="entry name" value="ATPase domain of HSP90 chaperone/DNA topoisomerase II/histidine kinase"/>
    <property type="match status" value="1"/>
</dbReference>
<keyword evidence="7" id="KW-0597">Phosphoprotein</keyword>
<dbReference type="SUPFAM" id="SSF55785">
    <property type="entry name" value="PYP-like sensor domain (PAS domain)"/>
    <property type="match status" value="3"/>
</dbReference>
<dbReference type="Gene3D" id="2.10.70.100">
    <property type="match status" value="1"/>
</dbReference>
<keyword evidence="12" id="KW-0418">Kinase</keyword>
<keyword evidence="10" id="KW-0677">Repeat</keyword>
<dbReference type="Gene3D" id="3.30.565.10">
    <property type="entry name" value="Histidine kinase-like ATPase, C-terminal domain"/>
    <property type="match status" value="1"/>
</dbReference>
<comment type="subcellular location">
    <subcellularLocation>
        <location evidence="3">Cell inner membrane</location>
        <topology evidence="3">Multi-pass membrane protein</topology>
    </subcellularLocation>
    <subcellularLocation>
        <location evidence="2">Membrane raft</location>
        <topology evidence="2">Multi-pass membrane protein</topology>
    </subcellularLocation>
</comment>
<feature type="domain" description="PAC" evidence="18">
    <location>
        <begin position="204"/>
        <end position="255"/>
    </location>
</feature>
<dbReference type="AlphaFoldDB" id="A0AA37T6L2"/>
<keyword evidence="16" id="KW-0472">Membrane</keyword>
<dbReference type="PRINTS" id="PR00344">
    <property type="entry name" value="BCTRLSENSOR"/>
</dbReference>
<dbReference type="InterPro" id="IPR036097">
    <property type="entry name" value="HisK_dim/P_sf"/>
</dbReference>
<dbReference type="InterPro" id="IPR036890">
    <property type="entry name" value="HATPase_C_sf"/>
</dbReference>
<organism evidence="19 20">
    <name type="scientific">Marinibactrum halimedae</name>
    <dbReference type="NCBI Taxonomy" id="1444977"/>
    <lineage>
        <taxon>Bacteria</taxon>
        <taxon>Pseudomonadati</taxon>
        <taxon>Pseudomonadota</taxon>
        <taxon>Gammaproteobacteria</taxon>
        <taxon>Cellvibrionales</taxon>
        <taxon>Cellvibrionaceae</taxon>
        <taxon>Marinibactrum</taxon>
    </lineage>
</organism>
<dbReference type="FunFam" id="3.30.565.10:FF:000023">
    <property type="entry name" value="PAS domain-containing sensor histidine kinase"/>
    <property type="match status" value="1"/>
</dbReference>
<proteinExistence type="predicted"/>
<dbReference type="PROSITE" id="PS50113">
    <property type="entry name" value="PAC"/>
    <property type="match status" value="2"/>
</dbReference>
<dbReference type="EC" id="2.7.13.3" evidence="4"/>
<comment type="caution">
    <text evidence="19">The sequence shown here is derived from an EMBL/GenBank/DDBJ whole genome shotgun (WGS) entry which is preliminary data.</text>
</comment>
<evidence type="ECO:0000256" key="6">
    <source>
        <dbReference type="ARBA" id="ARBA00022519"/>
    </source>
</evidence>
<evidence type="ECO:0000256" key="3">
    <source>
        <dbReference type="ARBA" id="ARBA00004429"/>
    </source>
</evidence>
<evidence type="ECO:0000256" key="16">
    <source>
        <dbReference type="ARBA" id="ARBA00023136"/>
    </source>
</evidence>
<evidence type="ECO:0000313" key="20">
    <source>
        <dbReference type="Proteomes" id="UP001156870"/>
    </source>
</evidence>
<keyword evidence="9" id="KW-0812">Transmembrane</keyword>
<keyword evidence="15" id="KW-0902">Two-component regulatory system</keyword>
<keyword evidence="13" id="KW-0067">ATP-binding</keyword>
<dbReference type="InterPro" id="IPR000014">
    <property type="entry name" value="PAS"/>
</dbReference>
<protein>
    <recommendedName>
        <fullName evidence="4">histidine kinase</fullName>
        <ecNumber evidence="4">2.7.13.3</ecNumber>
    </recommendedName>
</protein>
<dbReference type="InterPro" id="IPR003594">
    <property type="entry name" value="HATPase_dom"/>
</dbReference>
<evidence type="ECO:0000256" key="10">
    <source>
        <dbReference type="ARBA" id="ARBA00022737"/>
    </source>
</evidence>
<dbReference type="PANTHER" id="PTHR43047:SF72">
    <property type="entry name" value="OSMOSENSING HISTIDINE PROTEIN KINASE SLN1"/>
    <property type="match status" value="1"/>
</dbReference>
<dbReference type="InterPro" id="IPR013655">
    <property type="entry name" value="PAS_fold_3"/>
</dbReference>
<keyword evidence="5" id="KW-1003">Cell membrane</keyword>
<sequence>MSLEHDPFFELSSELLCELSSAQEIVRLNKSWQAALGVDNQSPQATLFIRFIHPDDQARVQEVLTLLFQCVGQQRSFSARIRSAYGNYRWLECRAYADVVCSKSTVSSNSKEAIHAYLVATDVTEFIRKDSYLDKLSLATNMGFWEVDLDTKELYWSEMVHRIHETDPKTYHPRLEEGLSFYHPESIPILTEAIDRQLQTGEAYDLELRFITAKGNHRWVRTMSNSETQNGKAVRLYGSFEDITKKVEELRAVEALKERLELACEAGNIGVWDFDVPANHLIWDERMYAIYGVDAKSTEKTYSMWQTCLHPDDKDRAVNEYYLALKGEKEFSIRFRIITPGGVVRYIAAGASVFRNGNGEPIRMLGVNMDVTEEEQYKSELQQQRQLAEEMSQAKSIFISNMSHELRTPLNSIIGFSQRLLRSHQSLTGRLEESLKIINNNGHHLLQLINDILDLSKIDANKFELKKEKTNVTMIVQEVVESFAEHIEQKSLKVTTELDPFIYCMVDPLRFKQIAINLISNAIKYTEAGFVKVRLSEVSSGITLSISDSGIGIQEHDLSRLFRRFEQFDQNSESKVGHGTGLGLAITNEMVTLHGGSISVESEFGKGSCFRVYIPHTSEQATDKNL</sequence>
<dbReference type="Proteomes" id="UP001156870">
    <property type="component" value="Unassembled WGS sequence"/>
</dbReference>
<reference evidence="19 20" key="1">
    <citation type="journal article" date="2014" name="Int. J. Syst. Evol. Microbiol.">
        <title>Complete genome sequence of Corynebacterium casei LMG S-19264T (=DSM 44701T), isolated from a smear-ripened cheese.</title>
        <authorList>
            <consortium name="US DOE Joint Genome Institute (JGI-PGF)"/>
            <person name="Walter F."/>
            <person name="Albersmeier A."/>
            <person name="Kalinowski J."/>
            <person name="Ruckert C."/>
        </authorList>
    </citation>
    <scope>NUCLEOTIDE SEQUENCE [LARGE SCALE GENOMIC DNA]</scope>
    <source>
        <strain evidence="19 20">NBRC 110095</strain>
    </source>
</reference>
<dbReference type="Pfam" id="PF08447">
    <property type="entry name" value="PAS_3"/>
    <property type="match status" value="3"/>
</dbReference>
<dbReference type="SMART" id="SM00388">
    <property type="entry name" value="HisKA"/>
    <property type="match status" value="1"/>
</dbReference>
<evidence type="ECO:0000256" key="9">
    <source>
        <dbReference type="ARBA" id="ARBA00022692"/>
    </source>
</evidence>
<dbReference type="SMART" id="SM00086">
    <property type="entry name" value="PAC"/>
    <property type="match status" value="2"/>
</dbReference>
<evidence type="ECO:0000256" key="4">
    <source>
        <dbReference type="ARBA" id="ARBA00012438"/>
    </source>
</evidence>
<evidence type="ECO:0000256" key="13">
    <source>
        <dbReference type="ARBA" id="ARBA00022840"/>
    </source>
</evidence>
<dbReference type="InterPro" id="IPR004358">
    <property type="entry name" value="Sig_transdc_His_kin-like_C"/>
</dbReference>
<dbReference type="InterPro" id="IPR035965">
    <property type="entry name" value="PAS-like_dom_sf"/>
</dbReference>
<keyword evidence="6" id="KW-0997">Cell inner membrane</keyword>
<dbReference type="GO" id="GO:0005886">
    <property type="term" value="C:plasma membrane"/>
    <property type="evidence" value="ECO:0007669"/>
    <property type="project" value="UniProtKB-SubCell"/>
</dbReference>
<keyword evidence="20" id="KW-1185">Reference proteome</keyword>
<evidence type="ECO:0000256" key="7">
    <source>
        <dbReference type="ARBA" id="ARBA00022553"/>
    </source>
</evidence>
<feature type="domain" description="Histidine kinase" evidence="17">
    <location>
        <begin position="401"/>
        <end position="618"/>
    </location>
</feature>
<dbReference type="EMBL" id="BSPD01000031">
    <property type="protein sequence ID" value="GLS25607.1"/>
    <property type="molecule type" value="Genomic_DNA"/>
</dbReference>
<dbReference type="GO" id="GO:0045121">
    <property type="term" value="C:membrane raft"/>
    <property type="evidence" value="ECO:0007669"/>
    <property type="project" value="UniProtKB-SubCell"/>
</dbReference>
<dbReference type="Gene3D" id="1.10.287.130">
    <property type="match status" value="1"/>
</dbReference>
<evidence type="ECO:0000256" key="15">
    <source>
        <dbReference type="ARBA" id="ARBA00023012"/>
    </source>
</evidence>
<dbReference type="CDD" id="cd16922">
    <property type="entry name" value="HATPase_EvgS-ArcB-TorS-like"/>
    <property type="match status" value="1"/>
</dbReference>
<gene>
    <name evidence="19" type="ORF">GCM10007877_13210</name>
</gene>
<dbReference type="GO" id="GO:0009927">
    <property type="term" value="F:histidine phosphotransfer kinase activity"/>
    <property type="evidence" value="ECO:0007669"/>
    <property type="project" value="TreeGrafter"/>
</dbReference>
<dbReference type="Pfam" id="PF00512">
    <property type="entry name" value="HisKA"/>
    <property type="match status" value="1"/>
</dbReference>
<keyword evidence="8" id="KW-0808">Transferase</keyword>
<evidence type="ECO:0000259" key="17">
    <source>
        <dbReference type="PROSITE" id="PS50109"/>
    </source>
</evidence>
<dbReference type="Gene3D" id="3.30.450.20">
    <property type="entry name" value="PAS domain"/>
    <property type="match status" value="3"/>
</dbReference>
<evidence type="ECO:0000256" key="5">
    <source>
        <dbReference type="ARBA" id="ARBA00022475"/>
    </source>
</evidence>
<dbReference type="PANTHER" id="PTHR43047">
    <property type="entry name" value="TWO-COMPONENT HISTIDINE PROTEIN KINASE"/>
    <property type="match status" value="1"/>
</dbReference>
<evidence type="ECO:0000256" key="2">
    <source>
        <dbReference type="ARBA" id="ARBA00004314"/>
    </source>
</evidence>
<evidence type="ECO:0000256" key="12">
    <source>
        <dbReference type="ARBA" id="ARBA00022777"/>
    </source>
</evidence>
<dbReference type="FunFam" id="1.10.287.130:FF:000001">
    <property type="entry name" value="Two-component sensor histidine kinase"/>
    <property type="match status" value="1"/>
</dbReference>
<dbReference type="InterPro" id="IPR005467">
    <property type="entry name" value="His_kinase_dom"/>
</dbReference>
<dbReference type="GO" id="GO:0000155">
    <property type="term" value="F:phosphorelay sensor kinase activity"/>
    <property type="evidence" value="ECO:0007669"/>
    <property type="project" value="InterPro"/>
</dbReference>
<feature type="domain" description="PAC" evidence="18">
    <location>
        <begin position="331"/>
        <end position="383"/>
    </location>
</feature>
<dbReference type="FunFam" id="2.10.70.100:FF:000001">
    <property type="entry name" value="Sensory transduction histidine kinase"/>
    <property type="match status" value="1"/>
</dbReference>
<evidence type="ECO:0000256" key="11">
    <source>
        <dbReference type="ARBA" id="ARBA00022741"/>
    </source>
</evidence>
<dbReference type="SUPFAM" id="SSF47384">
    <property type="entry name" value="Homodimeric domain of signal transducing histidine kinase"/>
    <property type="match status" value="1"/>
</dbReference>
<dbReference type="SMART" id="SM00091">
    <property type="entry name" value="PAS"/>
    <property type="match status" value="3"/>
</dbReference>
<evidence type="ECO:0000313" key="19">
    <source>
        <dbReference type="EMBL" id="GLS25607.1"/>
    </source>
</evidence>
<dbReference type="CDD" id="cd00130">
    <property type="entry name" value="PAS"/>
    <property type="match status" value="2"/>
</dbReference>
<keyword evidence="11" id="KW-0547">Nucleotide-binding</keyword>
<dbReference type="GO" id="GO:0005524">
    <property type="term" value="F:ATP binding"/>
    <property type="evidence" value="ECO:0007669"/>
    <property type="project" value="UniProtKB-KW"/>
</dbReference>
<dbReference type="NCBIfam" id="TIGR00229">
    <property type="entry name" value="sensory_box"/>
    <property type="match status" value="1"/>
</dbReference>
<dbReference type="SMART" id="SM00387">
    <property type="entry name" value="HATPase_c"/>
    <property type="match status" value="1"/>
</dbReference>
<dbReference type="RefSeq" id="WP_232594165.1">
    <property type="nucleotide sequence ID" value="NZ_BSPD01000031.1"/>
</dbReference>
<dbReference type="CDD" id="cd00082">
    <property type="entry name" value="HisKA"/>
    <property type="match status" value="1"/>
</dbReference>
<evidence type="ECO:0000256" key="8">
    <source>
        <dbReference type="ARBA" id="ARBA00022679"/>
    </source>
</evidence>
<keyword evidence="14" id="KW-1133">Transmembrane helix</keyword>
<dbReference type="InterPro" id="IPR001610">
    <property type="entry name" value="PAC"/>
</dbReference>
<name>A0AA37T6L2_9GAMM</name>
<evidence type="ECO:0000256" key="14">
    <source>
        <dbReference type="ARBA" id="ARBA00022989"/>
    </source>
</evidence>
<accession>A0AA37T6L2</accession>
<comment type="catalytic activity">
    <reaction evidence="1">
        <text>ATP + protein L-histidine = ADP + protein N-phospho-L-histidine.</text>
        <dbReference type="EC" id="2.7.13.3"/>
    </reaction>
</comment>
<dbReference type="InterPro" id="IPR000700">
    <property type="entry name" value="PAS-assoc_C"/>
</dbReference>
<dbReference type="PROSITE" id="PS50109">
    <property type="entry name" value="HIS_KIN"/>
    <property type="match status" value="1"/>
</dbReference>
<dbReference type="InterPro" id="IPR003661">
    <property type="entry name" value="HisK_dim/P_dom"/>
</dbReference>
<dbReference type="Pfam" id="PF02518">
    <property type="entry name" value="HATPase_c"/>
    <property type="match status" value="1"/>
</dbReference>
<evidence type="ECO:0000259" key="18">
    <source>
        <dbReference type="PROSITE" id="PS50113"/>
    </source>
</evidence>
<evidence type="ECO:0000256" key="1">
    <source>
        <dbReference type="ARBA" id="ARBA00000085"/>
    </source>
</evidence>